<dbReference type="SFLD" id="SFLDG00002">
    <property type="entry name" value="C1.7:_P-type_atpase_like"/>
    <property type="match status" value="1"/>
</dbReference>
<feature type="domain" description="Cation-transporting P-type ATPase N-terminal" evidence="19">
    <location>
        <begin position="5"/>
        <end position="67"/>
    </location>
</feature>
<feature type="transmembrane region" description="Helical" evidence="18">
    <location>
        <begin position="711"/>
        <end position="731"/>
    </location>
</feature>
<dbReference type="InterPro" id="IPR004014">
    <property type="entry name" value="ATPase_P-typ_cation-transptr_N"/>
</dbReference>
<dbReference type="GO" id="GO:0005886">
    <property type="term" value="C:plasma membrane"/>
    <property type="evidence" value="ECO:0007669"/>
    <property type="project" value="TreeGrafter"/>
</dbReference>
<evidence type="ECO:0000256" key="18">
    <source>
        <dbReference type="SAM" id="Phobius"/>
    </source>
</evidence>
<comment type="similarity">
    <text evidence="2">Belongs to the cation transport ATPase (P-type) (TC 3.A.3) family. Type IB subfamily.</text>
</comment>
<keyword evidence="15" id="KW-0406">Ion transport</keyword>
<sequence>MTSMAPSLYYRRGLNPIQVEQARQRHGSNALTQGERSGFFKQFLASFGDPIIKVLLCALAINIVFLFRDFDWFETVGIAVAIFLATFVSTLSEYGSESAFIKLQQDAASIQCRVRRAGMAASVPIDEVVVGDVVLLQAGERVPADGVMVEGSLHLDQSALNGESAEVEKKPAAGEAGKADLAAPNWLFRGSVVCSGEGAMEVLAVGDKTFYGGMAREMQEETRESPLRLRLGGLAKILSRLGYCAAALVAVADLFNAFFLSNHFDPAAISALFAQPSLVLEHILHAVTLAITVVVVAVPEGLPMMITVVLSSNMRRMLKDHVLVRKLVGIETSGSLNILFTDKTGTLTRGRLEVTHFLAGDGREYKTAATLRSQKGLWRQVEDCCRYNNQAVISPQGPLGGNATDRALLAFALPQSTKGEVQVARRVPFDSANKYAAVTLEDGRTFVKGAPEKLLESCTKYVDGEGRARPLDSLKLLKLRWKELTAQAVRVLVLCQSAVPVGEGGGRFSDLTLIGLVGIRDEVRPQAKQAVRQAQAAGVQVVMITGDNRDTAAAIARDVGLLREAAPGAILESGELAAMSDSQLKDALPGIRVVARALPQDKSRLVKAAQELGLVAGMTGDGINDAPALKKADVGFAMGSGTEVAKEAGDIVILDDNFQSITRAILYGRTIFKSIRKFIIFQLTMNLCAVGISVIGPFIGIDTPVTVMQMLWINIIMDTLAGLAFAGEPPLEEYMEESPKRRDEPVLTRSMVHQIVCMGVFTVGLCVAFLKVDLFKHLFRIELGEQYFMTAFFALFIFTGILNSFNARTPRVNLFANLGGNRAFVFIMAAVAGVQLLLIYFGGSLFRVAGLTLRELVTVLLISTLVLPVDLLRKAALRRKGITPDI</sequence>
<feature type="transmembrane region" description="Helical" evidence="18">
    <location>
        <begin position="823"/>
        <end position="841"/>
    </location>
</feature>
<comment type="catalytic activity">
    <reaction evidence="17">
        <text>Cu(+)(in) + ATP + H2O = Cu(+)(out) + ADP + phosphate + H(+)</text>
        <dbReference type="Rhea" id="RHEA:25792"/>
        <dbReference type="ChEBI" id="CHEBI:15377"/>
        <dbReference type="ChEBI" id="CHEBI:15378"/>
        <dbReference type="ChEBI" id="CHEBI:30616"/>
        <dbReference type="ChEBI" id="CHEBI:43474"/>
        <dbReference type="ChEBI" id="CHEBI:49552"/>
        <dbReference type="ChEBI" id="CHEBI:456216"/>
        <dbReference type="EC" id="7.2.2.8"/>
    </reaction>
</comment>
<evidence type="ECO:0000256" key="17">
    <source>
        <dbReference type="ARBA" id="ARBA00049289"/>
    </source>
</evidence>
<feature type="transmembrane region" description="Helical" evidence="18">
    <location>
        <begin position="72"/>
        <end position="92"/>
    </location>
</feature>
<feature type="transmembrane region" description="Helical" evidence="18">
    <location>
        <begin position="283"/>
        <end position="310"/>
    </location>
</feature>
<evidence type="ECO:0000259" key="19">
    <source>
        <dbReference type="SMART" id="SM00831"/>
    </source>
</evidence>
<dbReference type="Pfam" id="PF00122">
    <property type="entry name" value="E1-E2_ATPase"/>
    <property type="match status" value="1"/>
</dbReference>
<dbReference type="Pfam" id="PF00690">
    <property type="entry name" value="Cation_ATPase_N"/>
    <property type="match status" value="1"/>
</dbReference>
<keyword evidence="5 18" id="KW-0812">Transmembrane</keyword>
<dbReference type="PANTHER" id="PTHR24093:SF477">
    <property type="entry name" value="CALCIUM-TRANSPORTING ATPASE"/>
    <property type="match status" value="1"/>
</dbReference>
<comment type="subcellular location">
    <subcellularLocation>
        <location evidence="1">Endomembrane system</location>
        <topology evidence="1">Multi-pass membrane protein</topology>
    </subcellularLocation>
</comment>
<dbReference type="SMART" id="SM00831">
    <property type="entry name" value="Cation_ATPase_N"/>
    <property type="match status" value="1"/>
</dbReference>
<evidence type="ECO:0000313" key="20">
    <source>
        <dbReference type="EMBL" id="SHF83518.1"/>
    </source>
</evidence>
<dbReference type="SUPFAM" id="SSF81665">
    <property type="entry name" value="Calcium ATPase, transmembrane domain M"/>
    <property type="match status" value="1"/>
</dbReference>
<feature type="transmembrane region" description="Helical" evidence="18">
    <location>
        <begin position="237"/>
        <end position="260"/>
    </location>
</feature>
<protein>
    <submittedName>
        <fullName evidence="20">Plasma-membrane calcium-translocating P-type ATPase</fullName>
    </submittedName>
</protein>
<evidence type="ECO:0000256" key="16">
    <source>
        <dbReference type="ARBA" id="ARBA00023136"/>
    </source>
</evidence>
<dbReference type="Pfam" id="PF00689">
    <property type="entry name" value="Cation_ATPase_C"/>
    <property type="match status" value="1"/>
</dbReference>
<dbReference type="Pfam" id="PF13246">
    <property type="entry name" value="Cation_ATPase"/>
    <property type="match status" value="1"/>
</dbReference>
<keyword evidence="14" id="KW-0186">Copper</keyword>
<keyword evidence="12" id="KW-1278">Translocase</keyword>
<dbReference type="NCBIfam" id="TIGR01517">
    <property type="entry name" value="ATPase-IIB_Ca"/>
    <property type="match status" value="1"/>
</dbReference>
<organism evidence="20 21">
    <name type="scientific">Bittarella massiliensis</name>
    <name type="common">ex Durand et al. 2017</name>
    <dbReference type="NCBI Taxonomy" id="1720313"/>
    <lineage>
        <taxon>Bacteria</taxon>
        <taxon>Bacillati</taxon>
        <taxon>Bacillota</taxon>
        <taxon>Clostridia</taxon>
        <taxon>Eubacteriales</taxon>
        <taxon>Oscillospiraceae</taxon>
        <taxon>Bittarella (ex Durand et al. 2017)</taxon>
    </lineage>
</organism>
<dbReference type="GO" id="GO:0046872">
    <property type="term" value="F:metal ion binding"/>
    <property type="evidence" value="ECO:0007669"/>
    <property type="project" value="UniProtKB-KW"/>
</dbReference>
<evidence type="ECO:0000256" key="8">
    <source>
        <dbReference type="ARBA" id="ARBA00022796"/>
    </source>
</evidence>
<dbReference type="Pfam" id="PF08282">
    <property type="entry name" value="Hydrolase_3"/>
    <property type="match status" value="1"/>
</dbReference>
<dbReference type="GO" id="GO:0140581">
    <property type="term" value="F:P-type monovalent copper transporter activity"/>
    <property type="evidence" value="ECO:0007669"/>
    <property type="project" value="UniProtKB-EC"/>
</dbReference>
<dbReference type="FunFam" id="3.40.50.1000:FF:000144">
    <property type="entry name" value="copper-transporting ATPase 1 isoform X2"/>
    <property type="match status" value="1"/>
</dbReference>
<evidence type="ECO:0000256" key="6">
    <source>
        <dbReference type="ARBA" id="ARBA00022723"/>
    </source>
</evidence>
<keyword evidence="11" id="KW-0460">Magnesium</keyword>
<feature type="transmembrane region" description="Helical" evidence="18">
    <location>
        <begin position="678"/>
        <end position="699"/>
    </location>
</feature>
<feature type="transmembrane region" description="Helical" evidence="18">
    <location>
        <begin position="853"/>
        <end position="872"/>
    </location>
</feature>
<evidence type="ECO:0000256" key="7">
    <source>
        <dbReference type="ARBA" id="ARBA00022741"/>
    </source>
</evidence>
<reference evidence="21" key="1">
    <citation type="submission" date="2016-11" db="EMBL/GenBank/DDBJ databases">
        <authorList>
            <person name="Jaros S."/>
            <person name="Januszkiewicz K."/>
            <person name="Wedrychowicz H."/>
        </authorList>
    </citation>
    <scope>NUCLEOTIDE SEQUENCE [LARGE SCALE GENOMIC DNA]</scope>
    <source>
        <strain evidence="21">DSM 4029</strain>
    </source>
</reference>
<gene>
    <name evidence="20" type="ORF">SAMN05444424_0858</name>
</gene>
<evidence type="ECO:0000256" key="10">
    <source>
        <dbReference type="ARBA" id="ARBA00022840"/>
    </source>
</evidence>
<evidence type="ECO:0000256" key="11">
    <source>
        <dbReference type="ARBA" id="ARBA00022842"/>
    </source>
</evidence>
<dbReference type="InterPro" id="IPR023214">
    <property type="entry name" value="HAD_sf"/>
</dbReference>
<evidence type="ECO:0000256" key="2">
    <source>
        <dbReference type="ARBA" id="ARBA00006024"/>
    </source>
</evidence>
<dbReference type="InterPro" id="IPR006408">
    <property type="entry name" value="P-type_ATPase_IIB"/>
</dbReference>
<keyword evidence="7" id="KW-0547">Nucleotide-binding</keyword>
<dbReference type="SUPFAM" id="SSF56784">
    <property type="entry name" value="HAD-like"/>
    <property type="match status" value="1"/>
</dbReference>
<dbReference type="GO" id="GO:0005524">
    <property type="term" value="F:ATP binding"/>
    <property type="evidence" value="ECO:0007669"/>
    <property type="project" value="UniProtKB-KW"/>
</dbReference>
<evidence type="ECO:0000256" key="12">
    <source>
        <dbReference type="ARBA" id="ARBA00022967"/>
    </source>
</evidence>
<evidence type="ECO:0000256" key="14">
    <source>
        <dbReference type="ARBA" id="ARBA00023008"/>
    </source>
</evidence>
<dbReference type="InterPro" id="IPR023299">
    <property type="entry name" value="ATPase_P-typ_cyto_dom_N"/>
</dbReference>
<keyword evidence="6" id="KW-0479">Metal-binding</keyword>
<evidence type="ECO:0000256" key="15">
    <source>
        <dbReference type="ARBA" id="ARBA00023065"/>
    </source>
</evidence>
<dbReference type="SUPFAM" id="SSF81653">
    <property type="entry name" value="Calcium ATPase, transduction domain A"/>
    <property type="match status" value="1"/>
</dbReference>
<dbReference type="SFLD" id="SFLDS00003">
    <property type="entry name" value="Haloacid_Dehalogenase"/>
    <property type="match status" value="1"/>
</dbReference>
<keyword evidence="13 18" id="KW-1133">Transmembrane helix</keyword>
<dbReference type="InterPro" id="IPR006068">
    <property type="entry name" value="ATPase_P-typ_cation-transptr_C"/>
</dbReference>
<dbReference type="GO" id="GO:0005388">
    <property type="term" value="F:P-type calcium transporter activity"/>
    <property type="evidence" value="ECO:0007669"/>
    <property type="project" value="InterPro"/>
</dbReference>
<keyword evidence="10" id="KW-0067">ATP-binding</keyword>
<keyword evidence="3" id="KW-0813">Transport</keyword>
<feature type="transmembrane region" description="Helical" evidence="18">
    <location>
        <begin position="784"/>
        <end position="802"/>
    </location>
</feature>
<accession>A0AAQ1MC62</accession>
<dbReference type="InterPro" id="IPR018303">
    <property type="entry name" value="ATPase_P-typ_P_site"/>
</dbReference>
<comment type="caution">
    <text evidence="20">The sequence shown here is derived from an EMBL/GenBank/DDBJ whole genome shotgun (WGS) entry which is preliminary data.</text>
</comment>
<feature type="transmembrane region" description="Helical" evidence="18">
    <location>
        <begin position="43"/>
        <end position="66"/>
    </location>
</feature>
<dbReference type="PRINTS" id="PR00119">
    <property type="entry name" value="CATATPASE"/>
</dbReference>
<dbReference type="EMBL" id="FQVY01000001">
    <property type="protein sequence ID" value="SHF83518.1"/>
    <property type="molecule type" value="Genomic_DNA"/>
</dbReference>
<dbReference type="PRINTS" id="PR00120">
    <property type="entry name" value="HATPASE"/>
</dbReference>
<keyword evidence="8" id="KW-0187">Copper transport</keyword>
<dbReference type="InterPro" id="IPR023298">
    <property type="entry name" value="ATPase_P-typ_TM_dom_sf"/>
</dbReference>
<dbReference type="GO" id="GO:0016887">
    <property type="term" value="F:ATP hydrolysis activity"/>
    <property type="evidence" value="ECO:0007669"/>
    <property type="project" value="InterPro"/>
</dbReference>
<evidence type="ECO:0000256" key="9">
    <source>
        <dbReference type="ARBA" id="ARBA00022837"/>
    </source>
</evidence>
<dbReference type="InterPro" id="IPR044492">
    <property type="entry name" value="P_typ_ATPase_HD_dom"/>
</dbReference>
<dbReference type="AlphaFoldDB" id="A0AAQ1MC62"/>
<evidence type="ECO:0000256" key="13">
    <source>
        <dbReference type="ARBA" id="ARBA00022989"/>
    </source>
</evidence>
<dbReference type="Proteomes" id="UP000184089">
    <property type="component" value="Unassembled WGS sequence"/>
</dbReference>
<dbReference type="InterPro" id="IPR001757">
    <property type="entry name" value="P_typ_ATPase"/>
</dbReference>
<dbReference type="InterPro" id="IPR008250">
    <property type="entry name" value="ATPase_P-typ_transduc_dom_A_sf"/>
</dbReference>
<dbReference type="PROSITE" id="PS00154">
    <property type="entry name" value="ATPASE_E1_E2"/>
    <property type="match status" value="1"/>
</dbReference>
<evidence type="ECO:0000256" key="4">
    <source>
        <dbReference type="ARBA" id="ARBA00022568"/>
    </source>
</evidence>
<evidence type="ECO:0000256" key="3">
    <source>
        <dbReference type="ARBA" id="ARBA00022448"/>
    </source>
</evidence>
<keyword evidence="16 18" id="KW-0472">Membrane</keyword>
<evidence type="ECO:0000256" key="1">
    <source>
        <dbReference type="ARBA" id="ARBA00004127"/>
    </source>
</evidence>
<dbReference type="SUPFAM" id="SSF81660">
    <property type="entry name" value="Metal cation-transporting ATPase, ATP-binding domain N"/>
    <property type="match status" value="1"/>
</dbReference>
<keyword evidence="9" id="KW-0106">Calcium</keyword>
<dbReference type="PANTHER" id="PTHR24093">
    <property type="entry name" value="CATION TRANSPORTING ATPASE"/>
    <property type="match status" value="1"/>
</dbReference>
<evidence type="ECO:0000256" key="5">
    <source>
        <dbReference type="ARBA" id="ARBA00022692"/>
    </source>
</evidence>
<proteinExistence type="inferred from homology"/>
<evidence type="ECO:0000313" key="21">
    <source>
        <dbReference type="Proteomes" id="UP000184089"/>
    </source>
</evidence>
<dbReference type="NCBIfam" id="TIGR01494">
    <property type="entry name" value="ATPase_P-type"/>
    <property type="match status" value="1"/>
</dbReference>
<dbReference type="Gene3D" id="3.40.1110.10">
    <property type="entry name" value="Calcium-transporting ATPase, cytoplasmic domain N"/>
    <property type="match status" value="1"/>
</dbReference>
<dbReference type="InterPro" id="IPR036412">
    <property type="entry name" value="HAD-like_sf"/>
</dbReference>
<keyword evidence="4" id="KW-0109">Calcium transport</keyword>
<feature type="transmembrane region" description="Helical" evidence="18">
    <location>
        <begin position="752"/>
        <end position="772"/>
    </location>
</feature>
<dbReference type="Gene3D" id="3.40.50.1000">
    <property type="entry name" value="HAD superfamily/HAD-like"/>
    <property type="match status" value="1"/>
</dbReference>
<dbReference type="SFLD" id="SFLDF00027">
    <property type="entry name" value="p-type_atpase"/>
    <property type="match status" value="1"/>
</dbReference>
<dbReference type="InterPro" id="IPR059000">
    <property type="entry name" value="ATPase_P-type_domA"/>
</dbReference>
<dbReference type="RefSeq" id="WP_021661207.1">
    <property type="nucleotide sequence ID" value="NZ_FQVY01000001.1"/>
</dbReference>
<dbReference type="Gene3D" id="2.70.150.10">
    <property type="entry name" value="Calcium-transporting ATPase, cytoplasmic transduction domain A"/>
    <property type="match status" value="1"/>
</dbReference>
<dbReference type="Gene3D" id="1.20.1110.10">
    <property type="entry name" value="Calcium-transporting ATPase, transmembrane domain"/>
    <property type="match status" value="1"/>
</dbReference>
<name>A0AAQ1MC62_9FIRM</name>
<dbReference type="GO" id="GO:0012505">
    <property type="term" value="C:endomembrane system"/>
    <property type="evidence" value="ECO:0007669"/>
    <property type="project" value="UniProtKB-SubCell"/>
</dbReference>